<dbReference type="GO" id="GO:0046872">
    <property type="term" value="F:metal ion binding"/>
    <property type="evidence" value="ECO:0007669"/>
    <property type="project" value="UniProtKB-KW"/>
</dbReference>
<dbReference type="InterPro" id="IPR008922">
    <property type="entry name" value="Di-copper_centre_dom_sf"/>
</dbReference>
<dbReference type="RefSeq" id="XP_030980045.1">
    <property type="nucleotide sequence ID" value="XM_031131078.1"/>
</dbReference>
<feature type="chain" id="PRO_5027939038" description="Tyrosinase copper-binding domain-containing protein" evidence="3">
    <location>
        <begin position="18"/>
        <end position="321"/>
    </location>
</feature>
<name>A0A6P8AYP6_PYRGI</name>
<dbReference type="KEGG" id="pgri:PgNI_11104"/>
<evidence type="ECO:0000313" key="6">
    <source>
        <dbReference type="RefSeq" id="XP_030980045.1"/>
    </source>
</evidence>
<gene>
    <name evidence="6" type="ORF">PgNI_11104</name>
</gene>
<dbReference type="PRINTS" id="PR00092">
    <property type="entry name" value="TYROSINASE"/>
</dbReference>
<dbReference type="InterPro" id="IPR002227">
    <property type="entry name" value="Tyrosinase_Cu-bd"/>
</dbReference>
<dbReference type="AlphaFoldDB" id="A0A6P8AYP6"/>
<dbReference type="PROSITE" id="PS00498">
    <property type="entry name" value="TYROSINASE_2"/>
    <property type="match status" value="1"/>
</dbReference>
<dbReference type="PANTHER" id="PTHR11474:SF126">
    <property type="entry name" value="TYROSINASE-LIKE PROTEIN TYR-1-RELATED"/>
    <property type="match status" value="1"/>
</dbReference>
<dbReference type="Gene3D" id="1.10.1280.10">
    <property type="entry name" value="Di-copper center containing domain from catechol oxidase"/>
    <property type="match status" value="1"/>
</dbReference>
<feature type="domain" description="Tyrosinase copper-binding" evidence="4">
    <location>
        <begin position="246"/>
        <end position="257"/>
    </location>
</feature>
<accession>A0A6P8AYP6</accession>
<dbReference type="GO" id="GO:0016491">
    <property type="term" value="F:oxidoreductase activity"/>
    <property type="evidence" value="ECO:0007669"/>
    <property type="project" value="InterPro"/>
</dbReference>
<keyword evidence="1" id="KW-0479">Metal-binding</keyword>
<evidence type="ECO:0000259" key="4">
    <source>
        <dbReference type="PROSITE" id="PS00498"/>
    </source>
</evidence>
<evidence type="ECO:0000256" key="2">
    <source>
        <dbReference type="ARBA" id="ARBA00023008"/>
    </source>
</evidence>
<feature type="signal peptide" evidence="3">
    <location>
        <begin position="1"/>
        <end position="17"/>
    </location>
</feature>
<dbReference type="InterPro" id="IPR050316">
    <property type="entry name" value="Tyrosinase/Hemocyanin"/>
</dbReference>
<keyword evidence="3" id="KW-0732">Signal</keyword>
<evidence type="ECO:0000256" key="1">
    <source>
        <dbReference type="ARBA" id="ARBA00022723"/>
    </source>
</evidence>
<reference evidence="6" key="2">
    <citation type="submission" date="2019-10" db="EMBL/GenBank/DDBJ databases">
        <authorList>
            <consortium name="NCBI Genome Project"/>
        </authorList>
    </citation>
    <scope>NUCLEOTIDE SEQUENCE</scope>
    <source>
        <strain evidence="6">NI907</strain>
    </source>
</reference>
<proteinExistence type="predicted"/>
<reference evidence="6" key="3">
    <citation type="submission" date="2025-08" db="UniProtKB">
        <authorList>
            <consortium name="RefSeq"/>
        </authorList>
    </citation>
    <scope>IDENTIFICATION</scope>
    <source>
        <strain evidence="6">NI907</strain>
    </source>
</reference>
<keyword evidence="5" id="KW-1185">Reference proteome</keyword>
<dbReference type="PANTHER" id="PTHR11474">
    <property type="entry name" value="TYROSINASE FAMILY MEMBER"/>
    <property type="match status" value="1"/>
</dbReference>
<evidence type="ECO:0000256" key="3">
    <source>
        <dbReference type="SAM" id="SignalP"/>
    </source>
</evidence>
<dbReference type="GeneID" id="41965983"/>
<protein>
    <recommendedName>
        <fullName evidence="4">Tyrosinase copper-binding domain-containing protein</fullName>
    </recommendedName>
</protein>
<keyword evidence="2" id="KW-0186">Copper</keyword>
<dbReference type="SUPFAM" id="SSF48056">
    <property type="entry name" value="Di-copper centre-containing domain"/>
    <property type="match status" value="1"/>
</dbReference>
<reference evidence="5 6" key="1">
    <citation type="journal article" date="2019" name="Mol. Biol. Evol.">
        <title>Blast fungal genomes show frequent chromosomal changes, gene gains and losses, and effector gene turnover.</title>
        <authorList>
            <person name="Gomez Luciano L.B."/>
            <person name="Jason Tsai I."/>
            <person name="Chuma I."/>
            <person name="Tosa Y."/>
            <person name="Chen Y.H."/>
            <person name="Li J.Y."/>
            <person name="Li M.Y."/>
            <person name="Jade Lu M.Y."/>
            <person name="Nakayashiki H."/>
            <person name="Li W.H."/>
        </authorList>
    </citation>
    <scope>NUCLEOTIDE SEQUENCE [LARGE SCALE GENOMIC DNA]</scope>
    <source>
        <strain evidence="5 6">NI907</strain>
    </source>
</reference>
<evidence type="ECO:0000313" key="5">
    <source>
        <dbReference type="Proteomes" id="UP000515153"/>
    </source>
</evidence>
<dbReference type="Pfam" id="PF00264">
    <property type="entry name" value="Tyrosinase"/>
    <property type="match status" value="1"/>
</dbReference>
<dbReference type="Proteomes" id="UP000515153">
    <property type="component" value="Chromosome VII"/>
</dbReference>
<organism evidence="5 6">
    <name type="scientific">Pyricularia grisea</name>
    <name type="common">Crabgrass-specific blast fungus</name>
    <name type="synonym">Magnaporthe grisea</name>
    <dbReference type="NCBI Taxonomy" id="148305"/>
    <lineage>
        <taxon>Eukaryota</taxon>
        <taxon>Fungi</taxon>
        <taxon>Dikarya</taxon>
        <taxon>Ascomycota</taxon>
        <taxon>Pezizomycotina</taxon>
        <taxon>Sordariomycetes</taxon>
        <taxon>Sordariomycetidae</taxon>
        <taxon>Magnaporthales</taxon>
        <taxon>Pyriculariaceae</taxon>
        <taxon>Pyricularia</taxon>
    </lineage>
</organism>
<sequence length="321" mass="35862">MFFNLFAVMALVLPVPALLSSNGTCTPETIQTFVEWENMADADKHSYLNAVNCLMELPAQTGIRGTVSRFDDMNAMHQVQAKTIHIVASIRPTHYIAGQRGYAQFLPFHRLYIHVYMQLLRDECGYTGPTPWWDETRDAGNFTASPLLDPDTGFGGNGSGPDDCITDGPFANVTLHIGPGQNVTDHCLSRKINEFNSTLGNETYVQAAHDTPTYLDFWQLTGYTTHGAGHSGIGGVMEDIDASPGDPLFYLHHAFVDRLWWNWQMEDPESRLYQLGGPSTQTGSEETTLDYVMTTYEIRPNVTVGEVMDIQGGYLCYQYDY</sequence>